<dbReference type="InterPro" id="IPR011009">
    <property type="entry name" value="Kinase-like_dom_sf"/>
</dbReference>
<keyword evidence="5" id="KW-1185">Reference proteome</keyword>
<gene>
    <name evidence="4" type="ORF">CVLEPA_LOCUS22949</name>
</gene>
<evidence type="ECO:0000313" key="4">
    <source>
        <dbReference type="EMBL" id="CAK8690323.1"/>
    </source>
</evidence>
<dbReference type="Gene3D" id="3.30.200.20">
    <property type="entry name" value="Phosphorylase Kinase, domain 1"/>
    <property type="match status" value="1"/>
</dbReference>
<dbReference type="EMBL" id="CAWYQH010000114">
    <property type="protein sequence ID" value="CAK8690323.1"/>
    <property type="molecule type" value="Genomic_DNA"/>
</dbReference>
<feature type="region of interest" description="Disordered" evidence="2">
    <location>
        <begin position="810"/>
        <end position="844"/>
    </location>
</feature>
<evidence type="ECO:0000256" key="1">
    <source>
        <dbReference type="ARBA" id="ARBA00038349"/>
    </source>
</evidence>
<dbReference type="Gene3D" id="1.10.510.10">
    <property type="entry name" value="Transferase(Phosphotransferase) domain 1"/>
    <property type="match status" value="1"/>
</dbReference>
<dbReference type="CDD" id="cd14011">
    <property type="entry name" value="PK_SCY1_like"/>
    <property type="match status" value="1"/>
</dbReference>
<evidence type="ECO:0000256" key="2">
    <source>
        <dbReference type="SAM" id="MobiDB-lite"/>
    </source>
</evidence>
<reference evidence="4 5" key="1">
    <citation type="submission" date="2024-02" db="EMBL/GenBank/DDBJ databases">
        <authorList>
            <person name="Daric V."/>
            <person name="Darras S."/>
        </authorList>
    </citation>
    <scope>NUCLEOTIDE SEQUENCE [LARGE SCALE GENOMIC DNA]</scope>
</reference>
<evidence type="ECO:0000313" key="5">
    <source>
        <dbReference type="Proteomes" id="UP001642483"/>
    </source>
</evidence>
<dbReference type="InterPro" id="IPR051177">
    <property type="entry name" value="CIK-Related_Protein"/>
</dbReference>
<feature type="domain" description="Protein kinase" evidence="3">
    <location>
        <begin position="37"/>
        <end position="327"/>
    </location>
</feature>
<sequence>MDVSGVFSKLKNTLTSTVNEISAALPGNPLLREYDAGCQVASAGPNNLWKIYEGMKKSTKAEVAIWSLEKKQLEQFNRTDRELILDILRRGCLQMTKLRHPRIVTVEHAFEESRDSIVFCTEPVFASLANVLGMHGNIANPTKELQGYELNEVELKYGILQVSEGLAFLHTSVKMTHGNICPESVIINKIGSWKIAGFDFCIPNSGSLADVEFAVKEWDTYLPAAAQPDPNYLAPEYILRKSCDTSSDLFSLGMLLYALYHRGKTIFSLKCEDVYRRMPHNADKLQNLSAGSLSNIPDELKDHERMLLNPDPNVRPDAEQMSKLPFFNHVGVMALQYLDSLLQRDNLQKSQFFKGLPKILPQLPKRVVVQRVFPNLTSEFQNPDMIPFVLPNVMIIAENCTKTEFDKIIFPKLIPVFKIQKPIQVLLILLQNMDLLLSKTAPDKVQSHILPMLSSALDAPSLQIQELSMNIIPSFAEQLDLPAVKNNILPRIKKISLQGGSTAIRIHGLVCVGKLLPLFDKWFIQDEILTFLHNFRSGEPGVLMAILGVYQSILRNDKLGISKDVIAGKSLPFLIPLSIESCLNVNQFASYMRVIKELLQLYETEQRIKLEQLNKIQLEQDAALSFTKEELPPVSQPTENVDKIFSSMKQSTDPVARQPLTLEEKQRMARMKEQEHQMKSVGMMKPVQQNKAVRDLTSTLPPLQKQTNLRSMTSKSTNKTSQPMVPNMRNMTSSTSLQFGQNLPMTSHFGLTTSAGPWGNTSSPSYPSYNPSMTSQTNSSKTNMTSLDNLFVQSGQQTFVTKPMMSQTPLMMSQSNNNMSQSRNNSNGLSQKTLSEKDLLDFLG</sequence>
<feature type="region of interest" description="Disordered" evidence="2">
    <location>
        <begin position="698"/>
        <end position="727"/>
    </location>
</feature>
<dbReference type="SMART" id="SM00220">
    <property type="entry name" value="S_TKc"/>
    <property type="match status" value="1"/>
</dbReference>
<comment type="caution">
    <text evidence="4">The sequence shown here is derived from an EMBL/GenBank/DDBJ whole genome shotgun (WGS) entry which is preliminary data.</text>
</comment>
<dbReference type="PANTHER" id="PTHR12984">
    <property type="entry name" value="SCY1-RELATED S/T PROTEIN KINASE-LIKE"/>
    <property type="match status" value="1"/>
</dbReference>
<dbReference type="SUPFAM" id="SSF56112">
    <property type="entry name" value="Protein kinase-like (PK-like)"/>
    <property type="match status" value="1"/>
</dbReference>
<dbReference type="PROSITE" id="PS50011">
    <property type="entry name" value="PROTEIN_KINASE_DOM"/>
    <property type="match status" value="1"/>
</dbReference>
<proteinExistence type="inferred from homology"/>
<comment type="similarity">
    <text evidence="1">Belongs to the protein kinase superfamily.</text>
</comment>
<dbReference type="Pfam" id="PF00069">
    <property type="entry name" value="Pkinase"/>
    <property type="match status" value="1"/>
</dbReference>
<dbReference type="InterPro" id="IPR016024">
    <property type="entry name" value="ARM-type_fold"/>
</dbReference>
<accession>A0ABP0GEW3</accession>
<dbReference type="InterPro" id="IPR000719">
    <property type="entry name" value="Prot_kinase_dom"/>
</dbReference>
<feature type="compositionally biased region" description="Basic and acidic residues" evidence="2">
    <location>
        <begin position="834"/>
        <end position="844"/>
    </location>
</feature>
<organism evidence="4 5">
    <name type="scientific">Clavelina lepadiformis</name>
    <name type="common">Light-bulb sea squirt</name>
    <name type="synonym">Ascidia lepadiformis</name>
    <dbReference type="NCBI Taxonomy" id="159417"/>
    <lineage>
        <taxon>Eukaryota</taxon>
        <taxon>Metazoa</taxon>
        <taxon>Chordata</taxon>
        <taxon>Tunicata</taxon>
        <taxon>Ascidiacea</taxon>
        <taxon>Aplousobranchia</taxon>
        <taxon>Clavelinidae</taxon>
        <taxon>Clavelina</taxon>
    </lineage>
</organism>
<dbReference type="SUPFAM" id="SSF48371">
    <property type="entry name" value="ARM repeat"/>
    <property type="match status" value="1"/>
</dbReference>
<dbReference type="PANTHER" id="PTHR12984:SF6">
    <property type="entry name" value="SCY1-LIKE PROTEIN 2"/>
    <property type="match status" value="1"/>
</dbReference>
<dbReference type="Gene3D" id="1.25.10.10">
    <property type="entry name" value="Leucine-rich Repeat Variant"/>
    <property type="match status" value="1"/>
</dbReference>
<evidence type="ECO:0000259" key="3">
    <source>
        <dbReference type="PROSITE" id="PS50011"/>
    </source>
</evidence>
<name>A0ABP0GEW3_CLALP</name>
<protein>
    <recommendedName>
        <fullName evidence="3">Protein kinase domain-containing protein</fullName>
    </recommendedName>
</protein>
<dbReference type="Proteomes" id="UP001642483">
    <property type="component" value="Unassembled WGS sequence"/>
</dbReference>
<feature type="compositionally biased region" description="Low complexity" evidence="2">
    <location>
        <begin position="811"/>
        <end position="827"/>
    </location>
</feature>
<dbReference type="InterPro" id="IPR011989">
    <property type="entry name" value="ARM-like"/>
</dbReference>